<dbReference type="InterPro" id="IPR000594">
    <property type="entry name" value="ThiF_NAD_FAD-bd"/>
</dbReference>
<dbReference type="GO" id="GO:0005737">
    <property type="term" value="C:cytoplasm"/>
    <property type="evidence" value="ECO:0007669"/>
    <property type="project" value="TreeGrafter"/>
</dbReference>
<dbReference type="FunFam" id="3.40.50.720:FF:000475">
    <property type="entry name" value="NEDD8-activating enzyme E1 regulatory subunit"/>
    <property type="match status" value="1"/>
</dbReference>
<dbReference type="AlphaFoldDB" id="A0A0F7S2U4"/>
<dbReference type="GO" id="GO:0045116">
    <property type="term" value="P:protein neddylation"/>
    <property type="evidence" value="ECO:0007669"/>
    <property type="project" value="UniProtKB-UniPathway"/>
</dbReference>
<evidence type="ECO:0000256" key="4">
    <source>
        <dbReference type="ARBA" id="ARBA00022786"/>
    </source>
</evidence>
<name>A0A0F7S2U4_9BASI</name>
<feature type="region of interest" description="Disordered" evidence="5">
    <location>
        <begin position="479"/>
        <end position="518"/>
    </location>
</feature>
<keyword evidence="9" id="KW-1185">Reference proteome</keyword>
<evidence type="ECO:0000313" key="7">
    <source>
        <dbReference type="EMBL" id="CDS01297.1"/>
    </source>
</evidence>
<proteinExistence type="inferred from homology"/>
<dbReference type="InterPro" id="IPR035985">
    <property type="entry name" value="Ubiquitin-activating_enz"/>
</dbReference>
<dbReference type="Gene3D" id="3.40.50.720">
    <property type="entry name" value="NAD(P)-binding Rossmann-like Domain"/>
    <property type="match status" value="2"/>
</dbReference>
<gene>
    <name evidence="7" type="primary">SSCI63090.1</name>
    <name evidence="8" type="ORF">SPSC_01565</name>
</gene>
<evidence type="ECO:0000256" key="1">
    <source>
        <dbReference type="ARBA" id="ARBA00005032"/>
    </source>
</evidence>
<organism evidence="7 9">
    <name type="scientific">Sporisorium scitamineum</name>
    <dbReference type="NCBI Taxonomy" id="49012"/>
    <lineage>
        <taxon>Eukaryota</taxon>
        <taxon>Fungi</taxon>
        <taxon>Dikarya</taxon>
        <taxon>Basidiomycota</taxon>
        <taxon>Ustilaginomycotina</taxon>
        <taxon>Ustilaginomycetes</taxon>
        <taxon>Ustilaginales</taxon>
        <taxon>Ustilaginaceae</taxon>
        <taxon>Sporisorium</taxon>
    </lineage>
</organism>
<feature type="compositionally biased region" description="Polar residues" evidence="5">
    <location>
        <begin position="12"/>
        <end position="25"/>
    </location>
</feature>
<dbReference type="InterPro" id="IPR030667">
    <property type="entry name" value="APP-BP1"/>
</dbReference>
<dbReference type="STRING" id="49012.A0A0F7S2U4"/>
<dbReference type="OrthoDB" id="1708823at2759"/>
<dbReference type="UniPathway" id="UPA00885"/>
<comment type="pathway">
    <text evidence="1">Protein modification; protein neddylation.</text>
</comment>
<reference evidence="8" key="1">
    <citation type="submission" date="2014-06" db="EMBL/GenBank/DDBJ databases">
        <authorList>
            <person name="Ju J."/>
            <person name="Zhang J."/>
        </authorList>
    </citation>
    <scope>NUCLEOTIDE SEQUENCE</scope>
    <source>
        <strain evidence="8">SscI8</strain>
    </source>
</reference>
<keyword evidence="4" id="KW-0833">Ubl conjugation pathway</keyword>
<dbReference type="PIRSF" id="PIRSF039099">
    <property type="entry name" value="APP-BP1"/>
    <property type="match status" value="1"/>
</dbReference>
<reference evidence="7" key="2">
    <citation type="submission" date="2014-06" db="EMBL/GenBank/DDBJ databases">
        <authorList>
            <person name="Berkman J.Paul."/>
        </authorList>
    </citation>
    <scope>NUCLEOTIDE SEQUENCE [LARGE SCALE GENOMIC DNA]</scope>
</reference>
<dbReference type="CDD" id="cd01493">
    <property type="entry name" value="APPBP1_RUB"/>
    <property type="match status" value="1"/>
</dbReference>
<protein>
    <recommendedName>
        <fullName evidence="3">NEDD8-activating enzyme E1 regulatory subunit</fullName>
    </recommendedName>
</protein>
<dbReference type="Proteomes" id="UP000242770">
    <property type="component" value="Unassembled WGS sequence"/>
</dbReference>
<evidence type="ECO:0000313" key="8">
    <source>
        <dbReference type="EMBL" id="CDU22935.1"/>
    </source>
</evidence>
<dbReference type="InterPro" id="IPR045886">
    <property type="entry name" value="ThiF/MoeB/HesA"/>
</dbReference>
<dbReference type="SUPFAM" id="SSF69572">
    <property type="entry name" value="Activating enzymes of the ubiquitin-like proteins"/>
    <property type="match status" value="1"/>
</dbReference>
<evidence type="ECO:0000256" key="5">
    <source>
        <dbReference type="SAM" id="MobiDB-lite"/>
    </source>
</evidence>
<evidence type="ECO:0000259" key="6">
    <source>
        <dbReference type="Pfam" id="PF00899"/>
    </source>
</evidence>
<dbReference type="Pfam" id="PF00899">
    <property type="entry name" value="ThiF"/>
    <property type="match status" value="1"/>
</dbReference>
<dbReference type="PANTHER" id="PTHR10953:SF29">
    <property type="entry name" value="NEDD8-ACTIVATING ENZYME E1 REGULATORY SUBUNIT"/>
    <property type="match status" value="1"/>
</dbReference>
<dbReference type="GO" id="GO:0019781">
    <property type="term" value="F:NEDD8 activating enzyme activity"/>
    <property type="evidence" value="ECO:0007669"/>
    <property type="project" value="InterPro"/>
</dbReference>
<sequence length="622" mass="67038">MSSLGVDPLPKTDSSITSQRPSAHTQRYDRQLRLWASSGQSSLEKARILVVGASALSAQVLKNLVLPGIGSFVLLDDSIVDAADLGVNFFLQPGESEGKYAAEEMCHLLTEMNTSVAPEAKLENPASLLQSDPSFFAGFTLIISVNQSRSFDLALSDALWALQTPSSQVPLLRVRSAGMLAEMQISLKELGIIETHPDSVVDLRITRPFPELLELAQQFDLNTSDTLEHSHIPFPVILIKKLVEWQSAHGGSLPTSKDRDAFVKLVNASRLKGNPDAENFDEAVSALGKHLWRPLASNGVGGGGVPDEVVAMFKDAACDNLTPSSTNFWILVRALREFVAASPLRSLPLSGSVPDMKATSSGYIKLQNAYRDKALQDLAQFKQLVTVTCKAAGTEGKIADDEIEAFVKHAGYLKLIRGRSERQRSEEPNQEAAVLAFMDPVNPCTFQHHIALAAADQFLEQHARYPGVSHASSSSSASAAIASHTTANGIETDASSDLPRAAKRQKSETPTGDVDSSVMDVKMRDVATVQDTSKDEQELLALAQKIATTQFGIAEDGDEWDKIEQSVGELVRSGDASLPPTTALLGGVVAQEAIKLITKQYIPADNTVIYDGIQQAIGVFRL</sequence>
<reference evidence="9" key="3">
    <citation type="submission" date="2014-06" db="EMBL/GenBank/DDBJ databases">
        <authorList>
            <person name="Berkman P.J."/>
        </authorList>
    </citation>
    <scope>NUCLEOTIDE SEQUENCE [LARGE SCALE GENOMIC DNA]</scope>
</reference>
<feature type="region of interest" description="Disordered" evidence="5">
    <location>
        <begin position="1"/>
        <end position="25"/>
    </location>
</feature>
<dbReference type="PANTHER" id="PTHR10953">
    <property type="entry name" value="UBIQUITIN-ACTIVATING ENZYME E1"/>
    <property type="match status" value="1"/>
</dbReference>
<accession>A0A0F7S2U4</accession>
<evidence type="ECO:0000256" key="2">
    <source>
        <dbReference type="ARBA" id="ARBA00006868"/>
    </source>
</evidence>
<evidence type="ECO:0000256" key="3">
    <source>
        <dbReference type="ARBA" id="ARBA00015407"/>
    </source>
</evidence>
<dbReference type="EMBL" id="CCFA01003749">
    <property type="protein sequence ID" value="CDS01297.1"/>
    <property type="molecule type" value="Genomic_DNA"/>
</dbReference>
<dbReference type="EMBL" id="LK056662">
    <property type="protein sequence ID" value="CDU22935.1"/>
    <property type="molecule type" value="Genomic_DNA"/>
</dbReference>
<feature type="domain" description="THIF-type NAD/FAD binding fold" evidence="6">
    <location>
        <begin position="28"/>
        <end position="165"/>
    </location>
</feature>
<evidence type="ECO:0000313" key="9">
    <source>
        <dbReference type="Proteomes" id="UP000242770"/>
    </source>
</evidence>
<comment type="similarity">
    <text evidence="2">Belongs to the ubiquitin-activating E1 family. ULA1 subfamily.</text>
</comment>